<dbReference type="HOGENOM" id="CLU_016785_6_0_1"/>
<dbReference type="InParanoid" id="D8QPA6"/>
<dbReference type="OMA" id="CLVECID"/>
<keyword evidence="4" id="KW-1185">Reference proteome</keyword>
<proteinExistence type="inferred from homology"/>
<dbReference type="PANTHER" id="PTHR12461">
    <property type="entry name" value="HYPOXIA-INDUCIBLE FACTOR 1 ALPHA INHIBITOR-RELATED"/>
    <property type="match status" value="1"/>
</dbReference>
<dbReference type="Gramene" id="EFJ37586">
    <property type="protein sequence ID" value="EFJ37586"/>
    <property type="gene ID" value="SELMODRAFT_73834"/>
</dbReference>
<comment type="similarity">
    <text evidence="1">Belongs to the JARID1 histone demethylase family.</text>
</comment>
<gene>
    <name evidence="3" type="ORF">SELMODRAFT_73834</name>
</gene>
<dbReference type="InterPro" id="IPR041667">
    <property type="entry name" value="Cupin_8"/>
</dbReference>
<dbReference type="KEGG" id="smo:SELMODRAFT_73834"/>
<organism evidence="4">
    <name type="scientific">Selaginella moellendorffii</name>
    <name type="common">Spikemoss</name>
    <dbReference type="NCBI Taxonomy" id="88036"/>
    <lineage>
        <taxon>Eukaryota</taxon>
        <taxon>Viridiplantae</taxon>
        <taxon>Streptophyta</taxon>
        <taxon>Embryophyta</taxon>
        <taxon>Tracheophyta</taxon>
        <taxon>Lycopodiopsida</taxon>
        <taxon>Selaginellales</taxon>
        <taxon>Selaginellaceae</taxon>
        <taxon>Selaginella</taxon>
    </lineage>
</organism>
<dbReference type="Pfam" id="PF13621">
    <property type="entry name" value="Cupin_8"/>
    <property type="match status" value="1"/>
</dbReference>
<sequence length="348" mass="39390">MEEAMELLSREARELSLGSQVERVAAPVSPLRFLRDFVMPGKPCIVTGGIQHWSALRKWSNDYLRAALGDQQVSVHFTPDGRADSIVDVRGMEMLPDADGGGDGDLDPIDGDQETLMFVSAHVQSMPFAQALEAVLGKRSSSNVAYLQQQNDCLRTEYSRLIDDVEADIPWATQALGSLPEAVNLWIGNENSVTSFHKDHYENLYAVVAGEKHFTLLPPVDVHRLYIRDYPAASYAQQEDERKLVMRSDRPRRMVPWASVDPECRHQDKHKFPRYFSSGGGEPFHCTVGAGEILYLPSMWFHHVTQRPDSGGRTIAINFWYDMAFDIRYAYFNFLESCVNKKKNTTIE</sequence>
<dbReference type="Gene3D" id="2.60.120.10">
    <property type="entry name" value="Jelly Rolls"/>
    <property type="match status" value="1"/>
</dbReference>
<dbReference type="Proteomes" id="UP000001514">
    <property type="component" value="Unassembled WGS sequence"/>
</dbReference>
<dbReference type="AlphaFoldDB" id="D8QPA6"/>
<protein>
    <recommendedName>
        <fullName evidence="2">JmjC domain-containing protein</fullName>
    </recommendedName>
</protein>
<dbReference type="GO" id="GO:0004175">
    <property type="term" value="F:endopeptidase activity"/>
    <property type="evidence" value="ECO:0000318"/>
    <property type="project" value="GO_Central"/>
</dbReference>
<dbReference type="EMBL" id="GL377565">
    <property type="protein sequence ID" value="EFJ37586.1"/>
    <property type="molecule type" value="Genomic_DNA"/>
</dbReference>
<dbReference type="SMART" id="SM00558">
    <property type="entry name" value="JmjC"/>
    <property type="match status" value="1"/>
</dbReference>
<accession>D8QPA6</accession>
<dbReference type="STRING" id="88036.D8QPA6"/>
<dbReference type="PANTHER" id="PTHR12461:SF99">
    <property type="entry name" value="BIFUNCTIONAL PEPTIDASE AND (3S)-LYSYL HYDROXYLASE JMJD7"/>
    <property type="match status" value="1"/>
</dbReference>
<feature type="domain" description="JmjC" evidence="2">
    <location>
        <begin position="145"/>
        <end position="336"/>
    </location>
</feature>
<reference evidence="3 4" key="1">
    <citation type="journal article" date="2011" name="Science">
        <title>The Selaginella genome identifies genetic changes associated with the evolution of vascular plants.</title>
        <authorList>
            <person name="Banks J.A."/>
            <person name="Nishiyama T."/>
            <person name="Hasebe M."/>
            <person name="Bowman J.L."/>
            <person name="Gribskov M."/>
            <person name="dePamphilis C."/>
            <person name="Albert V.A."/>
            <person name="Aono N."/>
            <person name="Aoyama T."/>
            <person name="Ambrose B.A."/>
            <person name="Ashton N.W."/>
            <person name="Axtell M.J."/>
            <person name="Barker E."/>
            <person name="Barker M.S."/>
            <person name="Bennetzen J.L."/>
            <person name="Bonawitz N.D."/>
            <person name="Chapple C."/>
            <person name="Cheng C."/>
            <person name="Correa L.G."/>
            <person name="Dacre M."/>
            <person name="DeBarry J."/>
            <person name="Dreyer I."/>
            <person name="Elias M."/>
            <person name="Engstrom E.M."/>
            <person name="Estelle M."/>
            <person name="Feng L."/>
            <person name="Finet C."/>
            <person name="Floyd S.K."/>
            <person name="Frommer W.B."/>
            <person name="Fujita T."/>
            <person name="Gramzow L."/>
            <person name="Gutensohn M."/>
            <person name="Harholt J."/>
            <person name="Hattori M."/>
            <person name="Heyl A."/>
            <person name="Hirai T."/>
            <person name="Hiwatashi Y."/>
            <person name="Ishikawa M."/>
            <person name="Iwata M."/>
            <person name="Karol K.G."/>
            <person name="Koehler B."/>
            <person name="Kolukisaoglu U."/>
            <person name="Kubo M."/>
            <person name="Kurata T."/>
            <person name="Lalonde S."/>
            <person name="Li K."/>
            <person name="Li Y."/>
            <person name="Litt A."/>
            <person name="Lyons E."/>
            <person name="Manning G."/>
            <person name="Maruyama T."/>
            <person name="Michael T.P."/>
            <person name="Mikami K."/>
            <person name="Miyazaki S."/>
            <person name="Morinaga S."/>
            <person name="Murata T."/>
            <person name="Mueller-Roeber B."/>
            <person name="Nelson D.R."/>
            <person name="Obara M."/>
            <person name="Oguri Y."/>
            <person name="Olmstead R.G."/>
            <person name="Onodera N."/>
            <person name="Petersen B.L."/>
            <person name="Pils B."/>
            <person name="Prigge M."/>
            <person name="Rensing S.A."/>
            <person name="Riano-Pachon D.M."/>
            <person name="Roberts A.W."/>
            <person name="Sato Y."/>
            <person name="Scheller H.V."/>
            <person name="Schulz B."/>
            <person name="Schulz C."/>
            <person name="Shakirov E.V."/>
            <person name="Shibagaki N."/>
            <person name="Shinohara N."/>
            <person name="Shippen D.E."/>
            <person name="Soerensen I."/>
            <person name="Sotooka R."/>
            <person name="Sugimoto N."/>
            <person name="Sugita M."/>
            <person name="Sumikawa N."/>
            <person name="Tanurdzic M."/>
            <person name="Theissen G."/>
            <person name="Ulvskov P."/>
            <person name="Wakazuki S."/>
            <person name="Weng J.K."/>
            <person name="Willats W.W."/>
            <person name="Wipf D."/>
            <person name="Wolf P.G."/>
            <person name="Yang L."/>
            <person name="Zimmer A.D."/>
            <person name="Zhu Q."/>
            <person name="Mitros T."/>
            <person name="Hellsten U."/>
            <person name="Loque D."/>
            <person name="Otillar R."/>
            <person name="Salamov A."/>
            <person name="Schmutz J."/>
            <person name="Shapiro H."/>
            <person name="Lindquist E."/>
            <person name="Lucas S."/>
            <person name="Rokhsar D."/>
            <person name="Grigoriev I.V."/>
        </authorList>
    </citation>
    <scope>NUCLEOTIDE SEQUENCE [LARGE SCALE GENOMIC DNA]</scope>
</reference>
<evidence type="ECO:0000313" key="3">
    <source>
        <dbReference type="EMBL" id="EFJ37586.1"/>
    </source>
</evidence>
<dbReference type="eggNOG" id="KOG2508">
    <property type="taxonomic scope" value="Eukaryota"/>
</dbReference>
<evidence type="ECO:0000256" key="1">
    <source>
        <dbReference type="ARBA" id="ARBA00006801"/>
    </source>
</evidence>
<dbReference type="GO" id="GO:0016706">
    <property type="term" value="F:2-oxoglutarate-dependent dioxygenase activity"/>
    <property type="evidence" value="ECO:0000318"/>
    <property type="project" value="GO_Central"/>
</dbReference>
<dbReference type="SUPFAM" id="SSF51197">
    <property type="entry name" value="Clavaminate synthase-like"/>
    <property type="match status" value="1"/>
</dbReference>
<dbReference type="InterPro" id="IPR014710">
    <property type="entry name" value="RmlC-like_jellyroll"/>
</dbReference>
<name>D8QPA6_SELML</name>
<evidence type="ECO:0000259" key="2">
    <source>
        <dbReference type="PROSITE" id="PS51184"/>
    </source>
</evidence>
<dbReference type="InterPro" id="IPR003347">
    <property type="entry name" value="JmjC_dom"/>
</dbReference>
<dbReference type="PROSITE" id="PS51184">
    <property type="entry name" value="JMJC"/>
    <property type="match status" value="1"/>
</dbReference>
<dbReference type="FunCoup" id="D8QPA6">
    <property type="interactions" value="3510"/>
</dbReference>
<evidence type="ECO:0000313" key="4">
    <source>
        <dbReference type="Proteomes" id="UP000001514"/>
    </source>
</evidence>
<dbReference type="GO" id="GO:0005737">
    <property type="term" value="C:cytoplasm"/>
    <property type="evidence" value="ECO:0000318"/>
    <property type="project" value="GO_Central"/>
</dbReference>